<dbReference type="AlphaFoldDB" id="A0AAR2L3G4"/>
<reference evidence="1" key="2">
    <citation type="submission" date="2025-08" db="UniProtKB">
        <authorList>
            <consortium name="Ensembl"/>
        </authorList>
    </citation>
    <scope>IDENTIFICATION</scope>
</reference>
<keyword evidence="2" id="KW-1185">Reference proteome</keyword>
<evidence type="ECO:0000313" key="2">
    <source>
        <dbReference type="Proteomes" id="UP001501920"/>
    </source>
</evidence>
<proteinExistence type="predicted"/>
<protein>
    <submittedName>
        <fullName evidence="1">Uncharacterized protein</fullName>
    </submittedName>
</protein>
<accession>A0AAR2L3G4</accession>
<reference evidence="1" key="3">
    <citation type="submission" date="2025-09" db="UniProtKB">
        <authorList>
            <consortium name="Ensembl"/>
        </authorList>
    </citation>
    <scope>IDENTIFICATION</scope>
</reference>
<evidence type="ECO:0000313" key="1">
    <source>
        <dbReference type="Ensembl" id="ENSPNAP00000071143.1"/>
    </source>
</evidence>
<organism evidence="1 2">
    <name type="scientific">Pygocentrus nattereri</name>
    <name type="common">Red-bellied piranha</name>
    <dbReference type="NCBI Taxonomy" id="42514"/>
    <lineage>
        <taxon>Eukaryota</taxon>
        <taxon>Metazoa</taxon>
        <taxon>Chordata</taxon>
        <taxon>Craniata</taxon>
        <taxon>Vertebrata</taxon>
        <taxon>Euteleostomi</taxon>
        <taxon>Actinopterygii</taxon>
        <taxon>Neopterygii</taxon>
        <taxon>Teleostei</taxon>
        <taxon>Ostariophysi</taxon>
        <taxon>Characiformes</taxon>
        <taxon>Characoidei</taxon>
        <taxon>Pygocentrus</taxon>
    </lineage>
</organism>
<reference evidence="1 2" key="1">
    <citation type="submission" date="2020-10" db="EMBL/GenBank/DDBJ databases">
        <title>Pygocentrus nattereri (red-bellied piranha) genome, fPygNat1, primary haplotype.</title>
        <authorList>
            <person name="Myers G."/>
            <person name="Meyer A."/>
            <person name="Karagic N."/>
            <person name="Pippel M."/>
            <person name="Winkler S."/>
            <person name="Tracey A."/>
            <person name="Wood J."/>
            <person name="Formenti G."/>
            <person name="Howe K."/>
            <person name="Fedrigo O."/>
            <person name="Jarvis E.D."/>
        </authorList>
    </citation>
    <scope>NUCLEOTIDE SEQUENCE [LARGE SCALE GENOMIC DNA]</scope>
</reference>
<dbReference type="Ensembl" id="ENSPNAT00000060985.1">
    <property type="protein sequence ID" value="ENSPNAP00000071143.1"/>
    <property type="gene ID" value="ENSPNAG00000036298.1"/>
</dbReference>
<name>A0AAR2L3G4_PYGNA</name>
<sequence>SLPPSVCLFTIVGISTHYFSTHADLIKAAIPLSVGSLVQIKTILMQTWMETKLSTVSLLLNLINFAHKFWCTMLILTFFS</sequence>
<dbReference type="Proteomes" id="UP001501920">
    <property type="component" value="Chromosome 16"/>
</dbReference>